<evidence type="ECO:0000313" key="4">
    <source>
        <dbReference type="EMBL" id="ERI89301.1"/>
    </source>
</evidence>
<comment type="caution">
    <text evidence="4">The sequence shown here is derived from an EMBL/GenBank/DDBJ whole genome shotgun (WGS) entry which is preliminary data.</text>
</comment>
<dbReference type="PANTHER" id="PTHR11907">
    <property type="entry name" value="AMIDOPHOSPHORIBOSYLTRANSFERASE"/>
    <property type="match status" value="1"/>
</dbReference>
<dbReference type="InterPro" id="IPR029057">
    <property type="entry name" value="PRTase-like"/>
</dbReference>
<sequence length="634" mass="71921">MEQLKHECGVAMIRLLKPLEYYEEKYGTWMYGLNKLYLLMEKQHNRGQEGAGLACVKMQSDPGEEYMFRERALGSGAITEIFQNVQANFKDLTPEQLHDPEFAKRTLPFAGEAYMGHLRYSTTGKSGIAYVHPFLRRNNWRAKNLALCGNFNLTNLDEIFARITAIGQHPRQYADTYIMLEQVGHRLDREVERVFNLAEAEGLTGMDITHYIEEHIDLANVLRTSTREWDGGYVICGITGSGESFAIRDPWGIRPAFWYQDDEIAVLASERPVIQTALNVSSDRIQELLPGQALLISKDGQPRITRINKPREKRACSFERIYFSRGSDVDIYKERKLLGKKLVPNILEAIGHDIDHTVFSFIPNTAEVAYYGMLQGLDEYLNQEKVRQIVGLGSQLHSEELERILSRRIRSEKVAIKDIKLRTFIAEGNSRNDLAAHVYDITYGSLVPDVDNLVIIDDSIVRGTTLKQSIIGILDRLGPKKIVIVSSSPQVRYPDYYGIDMAKMSEFIAFRAAIELLKERGMTSLIAGAYRRSREQASLPKEQMVNHVKEIYAPFTDEEIAAKMAQLLVPDGTKAQVEIVFQPLKGLSEACPEHTGDWYFSGDYPTPGGVKKVNKAFIDYVEQIFGMEVLLPES</sequence>
<dbReference type="Proteomes" id="UP000016496">
    <property type="component" value="Unassembled WGS sequence"/>
</dbReference>
<evidence type="ECO:0000313" key="5">
    <source>
        <dbReference type="Proteomes" id="UP000016496"/>
    </source>
</evidence>
<dbReference type="SUPFAM" id="SSF53271">
    <property type="entry name" value="PRTase-like"/>
    <property type="match status" value="1"/>
</dbReference>
<accession>U2E9P7</accession>
<dbReference type="PROSITE" id="PS51278">
    <property type="entry name" value="GATASE_TYPE_2"/>
    <property type="match status" value="1"/>
</dbReference>
<keyword evidence="1 4" id="KW-0808">Transferase</keyword>
<evidence type="ECO:0000259" key="3">
    <source>
        <dbReference type="PROSITE" id="PS51278"/>
    </source>
</evidence>
<reference evidence="4 5" key="1">
    <citation type="submission" date="2013-08" db="EMBL/GenBank/DDBJ databases">
        <authorList>
            <person name="Weinstock G."/>
            <person name="Sodergren E."/>
            <person name="Wylie T."/>
            <person name="Fulton L."/>
            <person name="Fulton R."/>
            <person name="Fronick C."/>
            <person name="O'Laughlin M."/>
            <person name="Godfrey J."/>
            <person name="Miner T."/>
            <person name="Herter B."/>
            <person name="Appelbaum E."/>
            <person name="Cordes M."/>
            <person name="Lek S."/>
            <person name="Wollam A."/>
            <person name="Pepin K.H."/>
            <person name="Palsikar V.B."/>
            <person name="Mitreva M."/>
            <person name="Wilson R.K."/>
        </authorList>
    </citation>
    <scope>NUCLEOTIDE SEQUENCE [LARGE SCALE GENOMIC DNA]</scope>
    <source>
        <strain evidence="4 5">F0041</strain>
    </source>
</reference>
<dbReference type="PATRIC" id="fig|1321819.3.peg.12"/>
<dbReference type="SUPFAM" id="SSF56235">
    <property type="entry name" value="N-terminal nucleophile aminohydrolases (Ntn hydrolases)"/>
    <property type="match status" value="1"/>
</dbReference>
<dbReference type="Gene3D" id="3.40.50.2020">
    <property type="match status" value="1"/>
</dbReference>
<dbReference type="HOGENOM" id="CLU_431919_0_0_10"/>
<feature type="domain" description="Glutamine amidotransferase type-2" evidence="3">
    <location>
        <begin position="8"/>
        <end position="299"/>
    </location>
</feature>
<organism evidence="4 5">
    <name type="scientific">Bacteroides pyogenes F0041</name>
    <dbReference type="NCBI Taxonomy" id="1321819"/>
    <lineage>
        <taxon>Bacteria</taxon>
        <taxon>Pseudomonadati</taxon>
        <taxon>Bacteroidota</taxon>
        <taxon>Bacteroidia</taxon>
        <taxon>Bacteroidales</taxon>
        <taxon>Bacteroidaceae</taxon>
        <taxon>Bacteroides</taxon>
    </lineage>
</organism>
<dbReference type="InterPro" id="IPR000836">
    <property type="entry name" value="PRTase_dom"/>
</dbReference>
<proteinExistence type="predicted"/>
<protein>
    <submittedName>
        <fullName evidence="4">Class II glutamine amidotransferase</fullName>
    </submittedName>
</protein>
<name>U2E9P7_9BACE</name>
<dbReference type="Gene3D" id="3.60.20.10">
    <property type="entry name" value="Glutamine Phosphoribosylpyrophosphate, subunit 1, domain 1"/>
    <property type="match status" value="1"/>
</dbReference>
<dbReference type="InterPro" id="IPR029055">
    <property type="entry name" value="Ntn_hydrolases_N"/>
</dbReference>
<dbReference type="AlphaFoldDB" id="U2E9P7"/>
<gene>
    <name evidence="4" type="ORF">HMPREF1981_00012</name>
</gene>
<dbReference type="CDD" id="cd06223">
    <property type="entry name" value="PRTases_typeI"/>
    <property type="match status" value="1"/>
</dbReference>
<dbReference type="InterPro" id="IPR017932">
    <property type="entry name" value="GATase_2_dom"/>
</dbReference>
<evidence type="ECO:0000256" key="1">
    <source>
        <dbReference type="ARBA" id="ARBA00022679"/>
    </source>
</evidence>
<dbReference type="OrthoDB" id="9801213at2"/>
<dbReference type="RefSeq" id="WP_021645156.1">
    <property type="nucleotide sequence ID" value="NZ_KE993095.1"/>
</dbReference>
<evidence type="ECO:0000256" key="2">
    <source>
        <dbReference type="ARBA" id="ARBA00022962"/>
    </source>
</evidence>
<dbReference type="EMBL" id="AWSV01000001">
    <property type="protein sequence ID" value="ERI89301.1"/>
    <property type="molecule type" value="Genomic_DNA"/>
</dbReference>
<keyword evidence="2 4" id="KW-0315">Glutamine amidotransferase</keyword>
<dbReference type="GO" id="GO:0016740">
    <property type="term" value="F:transferase activity"/>
    <property type="evidence" value="ECO:0007669"/>
    <property type="project" value="UniProtKB-KW"/>
</dbReference>